<comment type="catalytic activity">
    <reaction evidence="8">
        <text>N(2)-formyl-N(1)-(5-phospho-beta-D-ribosyl)glycinamide + L-glutamine + ATP + H2O = 2-formamido-N(1)-(5-O-phospho-beta-D-ribosyl)acetamidine + L-glutamate + ADP + phosphate + H(+)</text>
        <dbReference type="Rhea" id="RHEA:17129"/>
        <dbReference type="ChEBI" id="CHEBI:15377"/>
        <dbReference type="ChEBI" id="CHEBI:15378"/>
        <dbReference type="ChEBI" id="CHEBI:29985"/>
        <dbReference type="ChEBI" id="CHEBI:30616"/>
        <dbReference type="ChEBI" id="CHEBI:43474"/>
        <dbReference type="ChEBI" id="CHEBI:58359"/>
        <dbReference type="ChEBI" id="CHEBI:147286"/>
        <dbReference type="ChEBI" id="CHEBI:147287"/>
        <dbReference type="ChEBI" id="CHEBI:456216"/>
        <dbReference type="EC" id="6.3.5.3"/>
    </reaction>
</comment>
<dbReference type="EC" id="6.3.5.3" evidence="8"/>
<evidence type="ECO:0000256" key="4">
    <source>
        <dbReference type="ARBA" id="ARBA00022755"/>
    </source>
</evidence>
<comment type="subunit">
    <text evidence="8">Part of the FGAM synthase complex composed of 1 PurL, 1 PurQ and 2 PurS subunits.</text>
</comment>
<name>A0A330LAE1_9BACT</name>
<dbReference type="GO" id="GO:0005737">
    <property type="term" value="C:cytoplasm"/>
    <property type="evidence" value="ECO:0007669"/>
    <property type="project" value="UniProtKB-SubCell"/>
</dbReference>
<keyword evidence="5 8" id="KW-0378">Hydrolase</keyword>
<dbReference type="NCBIfam" id="TIGR01737">
    <property type="entry name" value="FGAM_synth_I"/>
    <property type="match status" value="1"/>
</dbReference>
<dbReference type="HAMAP" id="MF_00421">
    <property type="entry name" value="PurQ"/>
    <property type="match status" value="1"/>
</dbReference>
<dbReference type="GO" id="GO:0005524">
    <property type="term" value="F:ATP binding"/>
    <property type="evidence" value="ECO:0007669"/>
    <property type="project" value="UniProtKB-KW"/>
</dbReference>
<dbReference type="GO" id="GO:0006189">
    <property type="term" value="P:'de novo' IMP biosynthetic process"/>
    <property type="evidence" value="ECO:0007669"/>
    <property type="project" value="UniProtKB-UniRule"/>
</dbReference>
<dbReference type="NCBIfam" id="NF002957">
    <property type="entry name" value="PRK03619.1"/>
    <property type="match status" value="1"/>
</dbReference>
<dbReference type="Pfam" id="PF13507">
    <property type="entry name" value="GATase_5"/>
    <property type="match status" value="1"/>
</dbReference>
<dbReference type="PANTHER" id="PTHR47552:SF1">
    <property type="entry name" value="PHOSPHORIBOSYLFORMYLGLYCINAMIDINE SYNTHASE SUBUNIT PURQ"/>
    <property type="match status" value="1"/>
</dbReference>
<keyword evidence="3 8" id="KW-0547">Nucleotide-binding</keyword>
<evidence type="ECO:0000256" key="8">
    <source>
        <dbReference type="HAMAP-Rule" id="MF_00421"/>
    </source>
</evidence>
<gene>
    <name evidence="8 9" type="primary">purQ</name>
    <name evidence="9" type="ORF">NITLEN_80143</name>
</gene>
<feature type="active site" description="Nucleophile" evidence="8">
    <location>
        <position position="86"/>
    </location>
</feature>
<evidence type="ECO:0000256" key="2">
    <source>
        <dbReference type="ARBA" id="ARBA00022598"/>
    </source>
</evidence>
<evidence type="ECO:0000313" key="10">
    <source>
        <dbReference type="Proteomes" id="UP000248168"/>
    </source>
</evidence>
<evidence type="ECO:0000256" key="1">
    <source>
        <dbReference type="ARBA" id="ARBA00022490"/>
    </source>
</evidence>
<evidence type="ECO:0000256" key="5">
    <source>
        <dbReference type="ARBA" id="ARBA00022801"/>
    </source>
</evidence>
<evidence type="ECO:0000256" key="7">
    <source>
        <dbReference type="ARBA" id="ARBA00022962"/>
    </source>
</evidence>
<comment type="catalytic activity">
    <reaction evidence="8">
        <text>L-glutamine + H2O = L-glutamate + NH4(+)</text>
        <dbReference type="Rhea" id="RHEA:15889"/>
        <dbReference type="ChEBI" id="CHEBI:15377"/>
        <dbReference type="ChEBI" id="CHEBI:28938"/>
        <dbReference type="ChEBI" id="CHEBI:29985"/>
        <dbReference type="ChEBI" id="CHEBI:58359"/>
        <dbReference type="EC" id="3.5.1.2"/>
    </reaction>
</comment>
<dbReference type="UniPathway" id="UPA00074">
    <property type="reaction ID" value="UER00128"/>
</dbReference>
<dbReference type="RefSeq" id="WP_121990837.1">
    <property type="nucleotide sequence ID" value="NZ_OUNR01000021.1"/>
</dbReference>
<dbReference type="SMART" id="SM01211">
    <property type="entry name" value="GATase_5"/>
    <property type="match status" value="1"/>
</dbReference>
<evidence type="ECO:0000313" key="9">
    <source>
        <dbReference type="EMBL" id="SPP66715.1"/>
    </source>
</evidence>
<dbReference type="PANTHER" id="PTHR47552">
    <property type="entry name" value="PHOSPHORIBOSYLFORMYLGLYCINAMIDINE SYNTHASE SUBUNIT PURQ"/>
    <property type="match status" value="1"/>
</dbReference>
<dbReference type="PIRSF" id="PIRSF001586">
    <property type="entry name" value="FGAM_synth_I"/>
    <property type="match status" value="1"/>
</dbReference>
<evidence type="ECO:0000256" key="6">
    <source>
        <dbReference type="ARBA" id="ARBA00022840"/>
    </source>
</evidence>
<evidence type="ECO:0000256" key="3">
    <source>
        <dbReference type="ARBA" id="ARBA00022741"/>
    </source>
</evidence>
<dbReference type="GO" id="GO:0004359">
    <property type="term" value="F:glutaminase activity"/>
    <property type="evidence" value="ECO:0007669"/>
    <property type="project" value="UniProtKB-EC"/>
</dbReference>
<reference evidence="10" key="1">
    <citation type="submission" date="2018-04" db="EMBL/GenBank/DDBJ databases">
        <authorList>
            <person name="Lucker S."/>
            <person name="Sakoula D."/>
        </authorList>
    </citation>
    <scope>NUCLEOTIDE SEQUENCE [LARGE SCALE GENOMIC DNA]</scope>
</reference>
<dbReference type="GO" id="GO:0004642">
    <property type="term" value="F:phosphoribosylformylglycinamidine synthase activity"/>
    <property type="evidence" value="ECO:0007669"/>
    <property type="project" value="UniProtKB-UniRule"/>
</dbReference>
<comment type="function">
    <text evidence="8">Part of the phosphoribosylformylglycinamidine synthase complex involved in the purines biosynthetic pathway. Catalyzes the ATP-dependent conversion of formylglycinamide ribonucleotide (FGAR) and glutamine to yield formylglycinamidine ribonucleotide (FGAM) and glutamate. The FGAM synthase complex is composed of three subunits. PurQ produces an ammonia molecule by converting glutamine to glutamate. PurL transfers the ammonia molecule to FGAR to form FGAM in an ATP-dependent manner. PurS interacts with PurQ and PurL and is thought to assist in the transfer of the ammonia molecule from PurQ to PurL.</text>
</comment>
<dbReference type="AlphaFoldDB" id="A0A330LAE1"/>
<dbReference type="SUPFAM" id="SSF52317">
    <property type="entry name" value="Class I glutamine amidotransferase-like"/>
    <property type="match status" value="1"/>
</dbReference>
<comment type="pathway">
    <text evidence="8">Purine metabolism; IMP biosynthesis via de novo pathway; 5-amino-1-(5-phospho-D-ribosyl)imidazole from N(2)-formyl-N(1)-(5-phospho-D-ribosyl)glycinamide: step 1/2.</text>
</comment>
<feature type="active site" evidence="8">
    <location>
        <position position="205"/>
    </location>
</feature>
<keyword evidence="2 8" id="KW-0436">Ligase</keyword>
<dbReference type="Gene3D" id="3.40.50.880">
    <property type="match status" value="1"/>
</dbReference>
<comment type="subcellular location">
    <subcellularLocation>
        <location evidence="8">Cytoplasm</location>
    </subcellularLocation>
</comment>
<dbReference type="InParanoid" id="A0A330LAE1"/>
<organism evidence="9 10">
    <name type="scientific">Nitrospira lenta</name>
    <dbReference type="NCBI Taxonomy" id="1436998"/>
    <lineage>
        <taxon>Bacteria</taxon>
        <taxon>Pseudomonadati</taxon>
        <taxon>Nitrospirota</taxon>
        <taxon>Nitrospiria</taxon>
        <taxon>Nitrospirales</taxon>
        <taxon>Nitrospiraceae</taxon>
        <taxon>Nitrospira</taxon>
    </lineage>
</organism>
<keyword evidence="1 8" id="KW-0963">Cytoplasm</keyword>
<protein>
    <recommendedName>
        <fullName evidence="8">Phosphoribosylformylglycinamidine synthase subunit PurQ</fullName>
        <shortName evidence="8">FGAM synthase</shortName>
        <ecNumber evidence="8">6.3.5.3</ecNumber>
    </recommendedName>
    <alternativeName>
        <fullName evidence="8">Formylglycinamide ribonucleotide amidotransferase subunit I</fullName>
        <shortName evidence="8">FGAR amidotransferase I</shortName>
        <shortName evidence="8">FGAR-AT I</shortName>
    </alternativeName>
    <alternativeName>
        <fullName evidence="8">Glutaminase PurQ</fullName>
        <ecNumber evidence="8">3.5.1.2</ecNumber>
    </alternativeName>
    <alternativeName>
        <fullName evidence="8">Phosphoribosylformylglycinamidine synthase subunit I</fullName>
    </alternativeName>
</protein>
<proteinExistence type="inferred from homology"/>
<sequence>MNVGVIVFPGSNCDHDCRHVFQDVLGQSVRMIWHKETSLAGIDAVILPGGFSYGDYLRTGAIARFSPVMGAVKAFAKDGGAVIGICNGFQILLEAGLLPGAMLRNRSLHFICKDVHVKVENAATAFTEACESGQVLKIPVAHADGNYYTDPVTLAAMQANAQIVLRYCTPEGKVTPEANPNGSLDNIAGIINPEGNVLGMMPHPERCAEDVLGNRDGKLIFLSLLKAMKVKV</sequence>
<dbReference type="InterPro" id="IPR029062">
    <property type="entry name" value="Class_I_gatase-like"/>
</dbReference>
<dbReference type="PROSITE" id="PS51273">
    <property type="entry name" value="GATASE_TYPE_1"/>
    <property type="match status" value="1"/>
</dbReference>
<keyword evidence="7 8" id="KW-0315">Glutamine amidotransferase</keyword>
<dbReference type="Proteomes" id="UP000248168">
    <property type="component" value="Unassembled WGS sequence"/>
</dbReference>
<keyword evidence="4 8" id="KW-0658">Purine biosynthesis</keyword>
<dbReference type="EC" id="3.5.1.2" evidence="8"/>
<dbReference type="InterPro" id="IPR010075">
    <property type="entry name" value="PRibForGlyAmidine_synth_PurQ"/>
</dbReference>
<accession>A0A330LAE1</accession>
<dbReference type="CDD" id="cd01740">
    <property type="entry name" value="GATase1_FGAR_AT"/>
    <property type="match status" value="1"/>
</dbReference>
<keyword evidence="6 8" id="KW-0067">ATP-binding</keyword>
<dbReference type="EMBL" id="OUNR01000021">
    <property type="protein sequence ID" value="SPP66715.1"/>
    <property type="molecule type" value="Genomic_DNA"/>
</dbReference>
<keyword evidence="10" id="KW-1185">Reference proteome</keyword>
<dbReference type="OrthoDB" id="9804441at2"/>
<feature type="active site" evidence="8">
    <location>
        <position position="203"/>
    </location>
</feature>